<dbReference type="GO" id="GO:0006515">
    <property type="term" value="P:protein quality control for misfolded or incompletely synthesized proteins"/>
    <property type="evidence" value="ECO:0007669"/>
    <property type="project" value="TreeGrafter"/>
</dbReference>
<dbReference type="GO" id="GO:0004222">
    <property type="term" value="F:metalloendopeptidase activity"/>
    <property type="evidence" value="ECO:0007669"/>
    <property type="project" value="InterPro"/>
</dbReference>
<organism evidence="8 9">
    <name type="scientific">Linnemannia gamsii</name>
    <dbReference type="NCBI Taxonomy" id="64522"/>
    <lineage>
        <taxon>Eukaryota</taxon>
        <taxon>Fungi</taxon>
        <taxon>Fungi incertae sedis</taxon>
        <taxon>Mucoromycota</taxon>
        <taxon>Mortierellomycotina</taxon>
        <taxon>Mortierellomycetes</taxon>
        <taxon>Mortierellales</taxon>
        <taxon>Mortierellaceae</taxon>
        <taxon>Linnemannia</taxon>
    </lineage>
</organism>
<feature type="domain" description="Peptidase M48" evidence="7">
    <location>
        <begin position="134"/>
        <end position="205"/>
    </location>
</feature>
<evidence type="ECO:0000256" key="1">
    <source>
        <dbReference type="ARBA" id="ARBA00022670"/>
    </source>
</evidence>
<dbReference type="GO" id="GO:0034982">
    <property type="term" value="P:mitochondrial protein processing"/>
    <property type="evidence" value="ECO:0007669"/>
    <property type="project" value="TreeGrafter"/>
</dbReference>
<evidence type="ECO:0000256" key="6">
    <source>
        <dbReference type="RuleBase" id="RU003983"/>
    </source>
</evidence>
<evidence type="ECO:0000256" key="5">
    <source>
        <dbReference type="ARBA" id="ARBA00023049"/>
    </source>
</evidence>
<dbReference type="Proteomes" id="UP000823405">
    <property type="component" value="Unassembled WGS sequence"/>
</dbReference>
<dbReference type="InterPro" id="IPR001915">
    <property type="entry name" value="Peptidase_M48"/>
</dbReference>
<protein>
    <recommendedName>
        <fullName evidence="7">Peptidase M48 domain-containing protein</fullName>
    </recommendedName>
</protein>
<dbReference type="EMBL" id="JAAAIN010000298">
    <property type="protein sequence ID" value="KAG0316527.1"/>
    <property type="molecule type" value="Genomic_DNA"/>
</dbReference>
<dbReference type="CDD" id="cd07331">
    <property type="entry name" value="M48C_Oma1_like"/>
    <property type="match status" value="1"/>
</dbReference>
<dbReference type="PANTHER" id="PTHR22726">
    <property type="entry name" value="METALLOENDOPEPTIDASE OMA1"/>
    <property type="match status" value="1"/>
</dbReference>
<keyword evidence="1 6" id="KW-0645">Protease</keyword>
<dbReference type="AlphaFoldDB" id="A0A9P6RG02"/>
<evidence type="ECO:0000313" key="9">
    <source>
        <dbReference type="Proteomes" id="UP000823405"/>
    </source>
</evidence>
<proteinExistence type="inferred from homology"/>
<dbReference type="GO" id="GO:0005743">
    <property type="term" value="C:mitochondrial inner membrane"/>
    <property type="evidence" value="ECO:0007669"/>
    <property type="project" value="TreeGrafter"/>
</dbReference>
<sequence length="236" mass="27026">MTGRRRFMDVSLKQEESMAKEAYKQVMRQYQHQMLPANHAYTLYVKRVAARIIKAAGMENLDWEFHVINSNEKNAFVLPGGKVFVFTGILPIAENENGLATVLGHEILSFTKVALFLGVMLSVIFDPSYSVQRIVMDLGMMLPFSRKCETEADKIGLQLMAQACFDPRESTRMWTRMSDTERGISLAFLNTHPASKDRVTNLEKWMPEAMDTWNRSDCATTNAYADMFNRAKLAYW</sequence>
<dbReference type="OrthoDB" id="7464992at2759"/>
<gene>
    <name evidence="8" type="ORF">BGZ97_006701</name>
</gene>
<comment type="cofactor">
    <cofactor evidence="6">
        <name>Zn(2+)</name>
        <dbReference type="ChEBI" id="CHEBI:29105"/>
    </cofactor>
    <text evidence="6">Binds 1 zinc ion per subunit.</text>
</comment>
<keyword evidence="3 6" id="KW-0378">Hydrolase</keyword>
<keyword evidence="9" id="KW-1185">Reference proteome</keyword>
<dbReference type="PANTHER" id="PTHR22726:SF1">
    <property type="entry name" value="METALLOENDOPEPTIDASE OMA1, MITOCHONDRIAL"/>
    <property type="match status" value="1"/>
</dbReference>
<dbReference type="GO" id="GO:0046872">
    <property type="term" value="F:metal ion binding"/>
    <property type="evidence" value="ECO:0007669"/>
    <property type="project" value="UniProtKB-KW"/>
</dbReference>
<dbReference type="InterPro" id="IPR051156">
    <property type="entry name" value="Mito/Outer_Membr_Metalloprot"/>
</dbReference>
<comment type="caution">
    <text evidence="8">The sequence shown here is derived from an EMBL/GenBank/DDBJ whole genome shotgun (WGS) entry which is preliminary data.</text>
</comment>
<evidence type="ECO:0000256" key="3">
    <source>
        <dbReference type="ARBA" id="ARBA00022801"/>
    </source>
</evidence>
<evidence type="ECO:0000256" key="4">
    <source>
        <dbReference type="ARBA" id="ARBA00022833"/>
    </source>
</evidence>
<keyword evidence="4 6" id="KW-0862">Zinc</keyword>
<evidence type="ECO:0000259" key="7">
    <source>
        <dbReference type="Pfam" id="PF01435"/>
    </source>
</evidence>
<name>A0A9P6RG02_9FUNG</name>
<keyword evidence="5 6" id="KW-0482">Metalloprotease</keyword>
<dbReference type="Pfam" id="PF01435">
    <property type="entry name" value="Peptidase_M48"/>
    <property type="match status" value="2"/>
</dbReference>
<dbReference type="Gene3D" id="3.30.2010.10">
    <property type="entry name" value="Metalloproteases ('zincins'), catalytic domain"/>
    <property type="match status" value="1"/>
</dbReference>
<feature type="domain" description="Peptidase M48" evidence="7">
    <location>
        <begin position="43"/>
        <end position="107"/>
    </location>
</feature>
<keyword evidence="2" id="KW-0479">Metal-binding</keyword>
<evidence type="ECO:0000256" key="2">
    <source>
        <dbReference type="ARBA" id="ARBA00022723"/>
    </source>
</evidence>
<comment type="similarity">
    <text evidence="6">Belongs to the peptidase M48 family.</text>
</comment>
<evidence type="ECO:0000313" key="8">
    <source>
        <dbReference type="EMBL" id="KAG0316527.1"/>
    </source>
</evidence>
<accession>A0A9P6RG02</accession>
<reference evidence="8" key="1">
    <citation type="journal article" date="2020" name="Fungal Divers.">
        <title>Resolving the Mortierellaceae phylogeny through synthesis of multi-gene phylogenetics and phylogenomics.</title>
        <authorList>
            <person name="Vandepol N."/>
            <person name="Liber J."/>
            <person name="Desiro A."/>
            <person name="Na H."/>
            <person name="Kennedy M."/>
            <person name="Barry K."/>
            <person name="Grigoriev I.V."/>
            <person name="Miller A.N."/>
            <person name="O'Donnell K."/>
            <person name="Stajich J.E."/>
            <person name="Bonito G."/>
        </authorList>
    </citation>
    <scope>NUCLEOTIDE SEQUENCE</scope>
    <source>
        <strain evidence="8">NVP60</strain>
    </source>
</reference>